<keyword evidence="6" id="KW-0812">Transmembrane</keyword>
<feature type="domain" description="Trimeric autotransporter adhesin YadA-like stalk" evidence="14">
    <location>
        <begin position="269"/>
        <end position="305"/>
    </location>
</feature>
<accession>A0A158I7A7</accession>
<dbReference type="Gene3D" id="1.20.5.170">
    <property type="match status" value="1"/>
</dbReference>
<evidence type="ECO:0000259" key="13">
    <source>
        <dbReference type="Pfam" id="PF05658"/>
    </source>
</evidence>
<keyword evidence="8" id="KW-0653">Protein transport</keyword>
<feature type="domain" description="Trimeric autotransporter adhesin YadA-like stalk" evidence="14">
    <location>
        <begin position="1096"/>
        <end position="1125"/>
    </location>
</feature>
<evidence type="ECO:0000256" key="7">
    <source>
        <dbReference type="ARBA" id="ARBA00022729"/>
    </source>
</evidence>
<dbReference type="Gene3D" id="2.150.10.10">
    <property type="entry name" value="Serralysin-like metalloprotease, C-terminal"/>
    <property type="match status" value="5"/>
</dbReference>
<evidence type="ECO:0000256" key="9">
    <source>
        <dbReference type="ARBA" id="ARBA00023136"/>
    </source>
</evidence>
<feature type="domain" description="Trimeric autotransporter adhesin YadA-like head" evidence="13">
    <location>
        <begin position="378"/>
        <end position="404"/>
    </location>
</feature>
<dbReference type="GO" id="GO:0015031">
    <property type="term" value="P:protein transport"/>
    <property type="evidence" value="ECO:0007669"/>
    <property type="project" value="UniProtKB-KW"/>
</dbReference>
<proteinExistence type="inferred from homology"/>
<feature type="domain" description="Trimeric autotransporter adhesin YadA-like stalk" evidence="14">
    <location>
        <begin position="436"/>
        <end position="475"/>
    </location>
</feature>
<dbReference type="GO" id="GO:0009986">
    <property type="term" value="C:cell surface"/>
    <property type="evidence" value="ECO:0007669"/>
    <property type="project" value="UniProtKB-SubCell"/>
</dbReference>
<dbReference type="SUPFAM" id="SSF54523">
    <property type="entry name" value="Pili subunits"/>
    <property type="match status" value="1"/>
</dbReference>
<feature type="domain" description="Trimeric autotransporter adhesin YadA-like stalk" evidence="14">
    <location>
        <begin position="842"/>
        <end position="885"/>
    </location>
</feature>
<sequence>MKDAGLKTDTSGNVTNAFVAYDDSTKGKVTLAGGTAGTTLANVKAGAADMEAVNLKQLKDAGLTVGTSGNVTNAFVAYDDSTKGKVTLAGGTAGTTLANVKAGAADMEAVNLKQLKDAGLTTDTNGTVTNAFVAYDNAAKNSVTLGVGTAGAQIHQVLAGTADADAVNLKQLKDAGLKTDTNGTVTNAFVAYDDSTKGKVTLAGGTTGTTLANVKAGAADMEAVNLKQLKDAGLTVGTSGNVTNAFVAYDDSTKGKVTLAGGTAGTTLANVKAGAADMEAVNLKQLKDAGLKTDTNGTVTNAFVAYDGPSKTSVTLGGGTAGTQLHNVADATAGTDAVNLKQLQKATDGIAEIAPKLKYIKFGAALANDGTEAQVAQASGTNAVAIGGNAFANNAGALALGADSRATGKNSVAIGIGSDAREDNTVAVGSQFKQRRIVNVANATGNNDAVNLGQVQTMLSSQTAQLQTLSQQATTALAQSSSRLARLAPSSLAPEQLIASGPTDKANQIEAVGTDSIAIGLNTHANANNGVAIGSNILVGGVNSVGIGSASLTNGTNAVAIGVNAQAINAHALAIGDHSVSEAASSIAIGHESSIGGDGTVGSIAIGEKNFINNSKNVALGNGNSVTGTGTFVLGHDVMASGNNSVVLGAGSDGSQSNVVSVGAKGSERKIVNVAKGTADTDAVNVAQLNAAVGSGGGGDGLVVQDAATKDITVAKTLDGSHVNFAGTAGARELTGVANGTGETSAATVGQLKPVVTALGGGAKVNTDGSVTGPTYNVQGGTQTDVGTALSSLDTGINTLKDQVNASGIGLVVQDPTSRDITVGAKTDGSIVNVAGTAGNRKVTGVANGDVSATSFDAINGSQLSGVSTSVANALGGGSKVNSDGSISLPTFVVGGTTTHNVGDALSNIDDRVTLNTTEITNLKTTINNVTGGKPGGTPNAVAYDTDTHDKVTLGNAGTPTSLANVADGMLSADSLDAVNGRQLFATNTKVDELGDAIRNVSTTGTTGLAIAPNEDGTPPVATATGSGGIALGHGADTSGKDGVSIGGGSSAGGEGSVALGKGSQATGDNSVALGSNSVADQPNTVSVGSEGAERRVTNVASGVNGTDAVNVNQLKSGLGDVSRNAYSGIAAATALTMIPDVDANKTLSVGVGYGTYKGYSAAALGGTARITQNIKVRVGAGWSSQGTTVGAGAAYQW</sequence>
<evidence type="ECO:0000256" key="11">
    <source>
        <dbReference type="SAM" id="MobiDB-lite"/>
    </source>
</evidence>
<evidence type="ECO:0000256" key="4">
    <source>
        <dbReference type="ARBA" id="ARBA00022448"/>
    </source>
</evidence>
<comment type="caution">
    <text evidence="15">The sequence shown here is derived from an EMBL/GenBank/DDBJ whole genome shotgun (WGS) entry which is preliminary data.</text>
</comment>
<keyword evidence="7" id="KW-0732">Signal</keyword>
<evidence type="ECO:0000259" key="12">
    <source>
        <dbReference type="Pfam" id="PF03895"/>
    </source>
</evidence>
<evidence type="ECO:0000256" key="10">
    <source>
        <dbReference type="ARBA" id="ARBA00023237"/>
    </source>
</evidence>
<dbReference type="SUPFAM" id="SSF101967">
    <property type="entry name" value="Adhesin YadA, collagen-binding domain"/>
    <property type="match status" value="5"/>
</dbReference>
<feature type="domain" description="Trimeric autotransporter adhesin YadA-like head" evidence="13">
    <location>
        <begin position="1052"/>
        <end position="1078"/>
    </location>
</feature>
<dbReference type="InterPro" id="IPR011049">
    <property type="entry name" value="Serralysin-like_metalloprot_C"/>
</dbReference>
<feature type="domain" description="Trimeric autotransporter adhesin YadA-like head" evidence="13">
    <location>
        <begin position="541"/>
        <end position="565"/>
    </location>
</feature>
<evidence type="ECO:0000259" key="14">
    <source>
        <dbReference type="Pfam" id="PF05662"/>
    </source>
</evidence>
<gene>
    <name evidence="15" type="ORF">AWB65_04346</name>
</gene>
<organism evidence="15 16">
    <name type="scientific">Caballeronia humi</name>
    <dbReference type="NCBI Taxonomy" id="326474"/>
    <lineage>
        <taxon>Bacteria</taxon>
        <taxon>Pseudomonadati</taxon>
        <taxon>Pseudomonadota</taxon>
        <taxon>Betaproteobacteria</taxon>
        <taxon>Burkholderiales</taxon>
        <taxon>Burkholderiaceae</taxon>
        <taxon>Caballeronia</taxon>
    </lineage>
</organism>
<feature type="domain" description="Trimeric autotransporter adhesin YadA-like head" evidence="13">
    <location>
        <begin position="570"/>
        <end position="593"/>
    </location>
</feature>
<dbReference type="Proteomes" id="UP000054977">
    <property type="component" value="Unassembled WGS sequence"/>
</dbReference>
<dbReference type="Gene3D" id="3.30.1300.30">
    <property type="entry name" value="GSPII I/J protein-like"/>
    <property type="match status" value="1"/>
</dbReference>
<feature type="domain" description="Trimeric autotransporter adhesin YadA-like stalk" evidence="14">
    <location>
        <begin position="735"/>
        <end position="772"/>
    </location>
</feature>
<dbReference type="Pfam" id="PF05662">
    <property type="entry name" value="YadA_stalk"/>
    <property type="match status" value="12"/>
</dbReference>
<dbReference type="Pfam" id="PF03895">
    <property type="entry name" value="YadA_anchor"/>
    <property type="match status" value="1"/>
</dbReference>
<keyword evidence="5" id="KW-1134">Transmembrane beta strand</keyword>
<feature type="compositionally biased region" description="Gly residues" evidence="11">
    <location>
        <begin position="1045"/>
        <end position="1056"/>
    </location>
</feature>
<keyword evidence="16" id="KW-1185">Reference proteome</keyword>
<feature type="domain" description="Trimeric autotransporter adhesin YadA-like stalk" evidence="14">
    <location>
        <begin position="670"/>
        <end position="695"/>
    </location>
</feature>
<evidence type="ECO:0000256" key="3">
    <source>
        <dbReference type="ARBA" id="ARBA00005848"/>
    </source>
</evidence>
<evidence type="ECO:0000256" key="2">
    <source>
        <dbReference type="ARBA" id="ARBA00004442"/>
    </source>
</evidence>
<dbReference type="CDD" id="cd12820">
    <property type="entry name" value="LbR_YadA-like"/>
    <property type="match status" value="1"/>
</dbReference>
<feature type="domain" description="Trimeric autotransporter adhesin YadA-like stalk" evidence="14">
    <location>
        <begin position="965"/>
        <end position="1005"/>
    </location>
</feature>
<reference evidence="15" key="1">
    <citation type="submission" date="2016-01" db="EMBL/GenBank/DDBJ databases">
        <authorList>
            <person name="Peeters C."/>
        </authorList>
    </citation>
    <scope>NUCLEOTIDE SEQUENCE [LARGE SCALE GENOMIC DNA]</scope>
    <source>
        <strain evidence="15">LMG 22934</strain>
    </source>
</reference>
<keyword evidence="10" id="KW-0998">Cell outer membrane</keyword>
<feature type="domain" description="Trimeric autotransporter adhesin YadA-like C-terminal membrane anchor" evidence="12">
    <location>
        <begin position="1140"/>
        <end position="1198"/>
    </location>
</feature>
<feature type="domain" description="Trimeric autotransporter adhesin YadA-like stalk" evidence="14">
    <location>
        <begin position="212"/>
        <end position="250"/>
    </location>
</feature>
<feature type="domain" description="Trimeric autotransporter adhesin YadA-like stalk" evidence="14">
    <location>
        <begin position="98"/>
        <end position="137"/>
    </location>
</feature>
<evidence type="ECO:0000256" key="1">
    <source>
        <dbReference type="ARBA" id="ARBA00004241"/>
    </source>
</evidence>
<dbReference type="AlphaFoldDB" id="A0A158I7A7"/>
<dbReference type="EMBL" id="FCNW02000026">
    <property type="protein sequence ID" value="SAL52466.1"/>
    <property type="molecule type" value="Genomic_DNA"/>
</dbReference>
<dbReference type="InterPro" id="IPR005594">
    <property type="entry name" value="YadA_C"/>
</dbReference>
<evidence type="ECO:0000256" key="5">
    <source>
        <dbReference type="ARBA" id="ARBA00022452"/>
    </source>
</evidence>
<dbReference type="GO" id="GO:0009279">
    <property type="term" value="C:cell outer membrane"/>
    <property type="evidence" value="ECO:0007669"/>
    <property type="project" value="UniProtKB-SubCell"/>
</dbReference>
<feature type="domain" description="Trimeric autotransporter adhesin YadA-like head" evidence="13">
    <location>
        <begin position="511"/>
        <end position="536"/>
    </location>
</feature>
<feature type="domain" description="Trimeric autotransporter adhesin YadA-like stalk" evidence="14">
    <location>
        <begin position="324"/>
        <end position="351"/>
    </location>
</feature>
<evidence type="ECO:0000256" key="6">
    <source>
        <dbReference type="ARBA" id="ARBA00022692"/>
    </source>
</evidence>
<dbReference type="STRING" id="326474.AWB65_04346"/>
<evidence type="ECO:0000313" key="15">
    <source>
        <dbReference type="EMBL" id="SAL52466.1"/>
    </source>
</evidence>
<dbReference type="InterPro" id="IPR008640">
    <property type="entry name" value="Adhesin_Head_dom"/>
</dbReference>
<feature type="domain" description="Trimeric autotransporter adhesin YadA-like stalk" evidence="14">
    <location>
        <begin position="41"/>
        <end position="79"/>
    </location>
</feature>
<dbReference type="InterPro" id="IPR045584">
    <property type="entry name" value="Pilin-like"/>
</dbReference>
<protein>
    <submittedName>
        <fullName evidence="15">Trimeric autoransporter, BpaB</fullName>
    </submittedName>
</protein>
<dbReference type="Gene3D" id="2.60.40.4050">
    <property type="match status" value="1"/>
</dbReference>
<dbReference type="Pfam" id="PF05658">
    <property type="entry name" value="YadA_head"/>
    <property type="match status" value="6"/>
</dbReference>
<keyword evidence="9" id="KW-0472">Membrane</keyword>
<evidence type="ECO:0000313" key="16">
    <source>
        <dbReference type="Proteomes" id="UP000054977"/>
    </source>
</evidence>
<comment type="similarity">
    <text evidence="3">Belongs to the autotransporter-2 (AT-2) (TC 1.B.40) family.</text>
</comment>
<feature type="region of interest" description="Disordered" evidence="11">
    <location>
        <begin position="1041"/>
        <end position="1092"/>
    </location>
</feature>
<dbReference type="InterPro" id="IPR008635">
    <property type="entry name" value="Coiled_stalk_dom"/>
</dbReference>
<feature type="domain" description="Trimeric autotransporter adhesin YadA-like stalk" evidence="14">
    <location>
        <begin position="153"/>
        <end position="193"/>
    </location>
</feature>
<comment type="subcellular location">
    <subcellularLocation>
        <location evidence="2">Cell outer membrane</location>
    </subcellularLocation>
    <subcellularLocation>
        <location evidence="1">Cell surface</location>
    </subcellularLocation>
</comment>
<dbReference type="Gene3D" id="6.10.250.2040">
    <property type="match status" value="6"/>
</dbReference>
<feature type="domain" description="Trimeric autotransporter adhesin YadA-like head" evidence="13">
    <location>
        <begin position="406"/>
        <end position="430"/>
    </location>
</feature>
<evidence type="ECO:0000256" key="8">
    <source>
        <dbReference type="ARBA" id="ARBA00022927"/>
    </source>
</evidence>
<feature type="compositionally biased region" description="Polar residues" evidence="11">
    <location>
        <begin position="1064"/>
        <end position="1088"/>
    </location>
</feature>
<name>A0A158I7A7_9BURK</name>
<keyword evidence="4" id="KW-0813">Transport</keyword>